<dbReference type="AlphaFoldDB" id="A0A8B8F8K3"/>
<dbReference type="PANTHER" id="PTHR34153:SF2">
    <property type="entry name" value="SI:CH211-262H13.3-RELATED"/>
    <property type="match status" value="1"/>
</dbReference>
<protein>
    <submittedName>
        <fullName evidence="3">Uncharacterized protein LOC112681044</fullName>
    </submittedName>
</protein>
<reference evidence="3" key="1">
    <citation type="submission" date="2025-08" db="UniProtKB">
        <authorList>
            <consortium name="RefSeq"/>
        </authorList>
    </citation>
    <scope>IDENTIFICATION</scope>
    <source>
        <tissue evidence="3">Whole body</tissue>
    </source>
</reference>
<dbReference type="Pfam" id="PF16064">
    <property type="entry name" value="DUF4806"/>
    <property type="match status" value="1"/>
</dbReference>
<dbReference type="PANTHER" id="PTHR34153">
    <property type="entry name" value="SI:CH211-262H13.3-RELATED-RELATED"/>
    <property type="match status" value="1"/>
</dbReference>
<dbReference type="GeneID" id="112681044"/>
<dbReference type="InterPro" id="IPR032071">
    <property type="entry name" value="DUF4806"/>
</dbReference>
<name>A0A8B8F8K3_9HEMI</name>
<evidence type="ECO:0000259" key="1">
    <source>
        <dbReference type="Pfam" id="PF16064"/>
    </source>
</evidence>
<accession>A0A8B8F8K3</accession>
<gene>
    <name evidence="3" type="primary">LOC112681044</name>
</gene>
<dbReference type="RefSeq" id="XP_025407093.1">
    <property type="nucleotide sequence ID" value="XM_025551308.1"/>
</dbReference>
<keyword evidence="2" id="KW-1185">Reference proteome</keyword>
<feature type="domain" description="DUF4806" evidence="1">
    <location>
        <begin position="254"/>
        <end position="328"/>
    </location>
</feature>
<sequence>MYRSDFTDDDEVINQNKLYSSTKLNASMPLFSDSNNDESMMTVSKKPFMSLKCESAGSNQTRKLKHGWSPSPNKLKSLKTRVESQEVAISPSSTSKFHPEKSSTARKLSFLHVSEIFDSKKIKNLPIQSNIERIISNDIQEQDPVSLNNNKSNILIDDISNGEVTAGKFDQSLGTKDTVSSVTSKNSIALPDGGFQNNIMRNMAFLKMELRQIQNNQTVMFEHFESIITHLQGNNAYTNNKNSLTQYDYHDCPLPLDNIIDLNTVEDKIAGDHQFKSLLVNELSYIGGKHVKAMVKRLMSKLFTDNLLSDYSYTGKKGKKPFSTLFICSVIFDAIKKQVKFSNIPKNEIEETIKRVLAQAPFNIKRQQDKTTIVRSV</sequence>
<organism evidence="2 3">
    <name type="scientific">Sipha flava</name>
    <name type="common">yellow sugarcane aphid</name>
    <dbReference type="NCBI Taxonomy" id="143950"/>
    <lineage>
        <taxon>Eukaryota</taxon>
        <taxon>Metazoa</taxon>
        <taxon>Ecdysozoa</taxon>
        <taxon>Arthropoda</taxon>
        <taxon>Hexapoda</taxon>
        <taxon>Insecta</taxon>
        <taxon>Pterygota</taxon>
        <taxon>Neoptera</taxon>
        <taxon>Paraneoptera</taxon>
        <taxon>Hemiptera</taxon>
        <taxon>Sternorrhyncha</taxon>
        <taxon>Aphidomorpha</taxon>
        <taxon>Aphidoidea</taxon>
        <taxon>Aphididae</taxon>
        <taxon>Sipha</taxon>
    </lineage>
</organism>
<evidence type="ECO:0000313" key="2">
    <source>
        <dbReference type="Proteomes" id="UP000694846"/>
    </source>
</evidence>
<evidence type="ECO:0000313" key="3">
    <source>
        <dbReference type="RefSeq" id="XP_025407093.1"/>
    </source>
</evidence>
<dbReference type="OrthoDB" id="6602609at2759"/>
<dbReference type="Proteomes" id="UP000694846">
    <property type="component" value="Unplaced"/>
</dbReference>
<proteinExistence type="predicted"/>